<feature type="transmembrane region" description="Helical" evidence="1">
    <location>
        <begin position="6"/>
        <end position="25"/>
    </location>
</feature>
<dbReference type="EMBL" id="LAZR01000640">
    <property type="protein sequence ID" value="KKN61936.1"/>
    <property type="molecule type" value="Genomic_DNA"/>
</dbReference>
<organism evidence="2">
    <name type="scientific">marine sediment metagenome</name>
    <dbReference type="NCBI Taxonomy" id="412755"/>
    <lineage>
        <taxon>unclassified sequences</taxon>
        <taxon>metagenomes</taxon>
        <taxon>ecological metagenomes</taxon>
    </lineage>
</organism>
<comment type="caution">
    <text evidence="2">The sequence shown here is derived from an EMBL/GenBank/DDBJ whole genome shotgun (WGS) entry which is preliminary data.</text>
</comment>
<accession>A0A0F9UL70</accession>
<keyword evidence="1" id="KW-0812">Transmembrane</keyword>
<evidence type="ECO:0000313" key="2">
    <source>
        <dbReference type="EMBL" id="KKN61936.1"/>
    </source>
</evidence>
<keyword evidence="1" id="KW-1133">Transmembrane helix</keyword>
<keyword evidence="1" id="KW-0472">Membrane</keyword>
<evidence type="ECO:0000256" key="1">
    <source>
        <dbReference type="SAM" id="Phobius"/>
    </source>
</evidence>
<protein>
    <submittedName>
        <fullName evidence="2">Uncharacterized protein</fullName>
    </submittedName>
</protein>
<name>A0A0F9UL70_9ZZZZ</name>
<gene>
    <name evidence="2" type="ORF">LCGC14_0517050</name>
</gene>
<dbReference type="AlphaFoldDB" id="A0A0F9UL70"/>
<reference evidence="2" key="1">
    <citation type="journal article" date="2015" name="Nature">
        <title>Complex archaea that bridge the gap between prokaryotes and eukaryotes.</title>
        <authorList>
            <person name="Spang A."/>
            <person name="Saw J.H."/>
            <person name="Jorgensen S.L."/>
            <person name="Zaremba-Niedzwiedzka K."/>
            <person name="Martijn J."/>
            <person name="Lind A.E."/>
            <person name="van Eijk R."/>
            <person name="Schleper C."/>
            <person name="Guy L."/>
            <person name="Ettema T.J."/>
        </authorList>
    </citation>
    <scope>NUCLEOTIDE SEQUENCE</scope>
</reference>
<proteinExistence type="predicted"/>
<sequence>MSTTLANFLVVGLFLVAFLVVYYAGRKHGQLSVRLKRGS</sequence>